<proteinExistence type="predicted"/>
<evidence type="ECO:0000313" key="2">
    <source>
        <dbReference type="Proteomes" id="UP001501417"/>
    </source>
</evidence>
<comment type="caution">
    <text evidence="1">The sequence shown here is derived from an EMBL/GenBank/DDBJ whole genome shotgun (WGS) entry which is preliminary data.</text>
</comment>
<dbReference type="Proteomes" id="UP001501417">
    <property type="component" value="Unassembled WGS sequence"/>
</dbReference>
<accession>A0ABP8EZT1</accession>
<dbReference type="SUPFAM" id="SSF143212">
    <property type="entry name" value="Rv2632c-like"/>
    <property type="match status" value="1"/>
</dbReference>
<evidence type="ECO:0000313" key="1">
    <source>
        <dbReference type="EMBL" id="GAA4290752.1"/>
    </source>
</evidence>
<evidence type="ECO:0008006" key="3">
    <source>
        <dbReference type="Google" id="ProtNLM"/>
    </source>
</evidence>
<dbReference type="Gene3D" id="3.30.160.240">
    <property type="entry name" value="Rv1738"/>
    <property type="match status" value="1"/>
</dbReference>
<reference evidence="2" key="1">
    <citation type="journal article" date="2019" name="Int. J. Syst. Evol. Microbiol.">
        <title>The Global Catalogue of Microorganisms (GCM) 10K type strain sequencing project: providing services to taxonomists for standard genome sequencing and annotation.</title>
        <authorList>
            <consortium name="The Broad Institute Genomics Platform"/>
            <consortium name="The Broad Institute Genome Sequencing Center for Infectious Disease"/>
            <person name="Wu L."/>
            <person name="Ma J."/>
        </authorList>
    </citation>
    <scope>NUCLEOTIDE SEQUENCE [LARGE SCALE GENOMIC DNA]</scope>
    <source>
        <strain evidence="2">JCM 17782</strain>
    </source>
</reference>
<keyword evidence="2" id="KW-1185">Reference proteome</keyword>
<dbReference type="Pfam" id="PF08962">
    <property type="entry name" value="Rv2632c-like"/>
    <property type="match status" value="1"/>
</dbReference>
<dbReference type="EMBL" id="BAABGF010000042">
    <property type="protein sequence ID" value="GAA4290752.1"/>
    <property type="molecule type" value="Genomic_DNA"/>
</dbReference>
<name>A0ABP8EZT1_9MYCO</name>
<dbReference type="InterPro" id="IPR038070">
    <property type="entry name" value="Rv2632c-like_sf"/>
</dbReference>
<gene>
    <name evidence="1" type="ORF">GCM10023161_36010</name>
</gene>
<organism evidence="1 2">
    <name type="scientific">Mycobacterium paraffinicum</name>
    <dbReference type="NCBI Taxonomy" id="53378"/>
    <lineage>
        <taxon>Bacteria</taxon>
        <taxon>Bacillati</taxon>
        <taxon>Actinomycetota</taxon>
        <taxon>Actinomycetes</taxon>
        <taxon>Mycobacteriales</taxon>
        <taxon>Mycobacteriaceae</taxon>
        <taxon>Mycobacterium</taxon>
    </lineage>
</organism>
<dbReference type="InterPro" id="IPR015057">
    <property type="entry name" value="Rv2632c-like"/>
</dbReference>
<protein>
    <recommendedName>
        <fullName evidence="3">DUF1876 domain-containing protein</fullName>
    </recommendedName>
</protein>
<sequence length="145" mass="16057">MSIKFDIFFVRVNIFAGCFKPPTRRRGGPTNDLTIRDFRPYWGPGAKWSHLVMTKIDDGTKTCRIDVLVEERDERTRAKARLSWAGKTLVGIGLARLDPADPPMAAIGDELAIARALSDLANQLFAATSVDIQTSTHEPVTGLHH</sequence>